<evidence type="ECO:0000256" key="1">
    <source>
        <dbReference type="SAM" id="MobiDB-lite"/>
    </source>
</evidence>
<protein>
    <recommendedName>
        <fullName evidence="2">RNase III domain-containing protein</fullName>
    </recommendedName>
</protein>
<name>A0ABR0GPA1_9PEZI</name>
<dbReference type="InterPro" id="IPR040030">
    <property type="entry name" value="Ribosomal_mL57"/>
</dbReference>
<dbReference type="InterPro" id="IPR000999">
    <property type="entry name" value="RNase_III_dom"/>
</dbReference>
<evidence type="ECO:0000313" key="4">
    <source>
        <dbReference type="Proteomes" id="UP001323405"/>
    </source>
</evidence>
<comment type="caution">
    <text evidence="3">The sequence shown here is derived from an EMBL/GenBank/DDBJ whole genome shotgun (WGS) entry which is preliminary data.</text>
</comment>
<accession>A0ABR0GPA1</accession>
<keyword evidence="4" id="KW-1185">Reference proteome</keyword>
<dbReference type="PANTHER" id="PTHR28160:SF1">
    <property type="entry name" value="LARGE RIBOSOMAL SUBUNIT PROTEIN ML57"/>
    <property type="match status" value="1"/>
</dbReference>
<dbReference type="GeneID" id="87902763"/>
<sequence>MWWTKTLWWSRPWRQSGIPGSNAVPWQTRWSPGSWSWSWSWSRRAWRAGDQACSRGPLGIQLHWPMEKVCFAPHIPCSSGASVWGCRAEPAPKFSRLATEAHCSFGWGDREDGKKLQRDCWSARRMCLEAARQTTPRPVAGHCTFDEPVPPDETPAANNTMALNPARASVSSASKALARCTRPPPSSVASSMGLSARQMSTETTPTSTPTTADSQSASGASSSERRPRWSYTPERMKGPGFSINIVKNPARKIWHVNEDPEKVDAVYNRFLGKNGDKMLPDEIKWLAVTHKSFDQGRRGFNTRLAYYGRQVLALETTRSILANPLPGDAAQEAITFSDEHGREPFQHPALANVDKLYARQPWDVVSMEKIAKLAFDVGLGEITRWKPKMPENLELSGIVSVLNTSVLAIVGAVSLQNGAEAAHRVVRDRILRRLA</sequence>
<dbReference type="EMBL" id="JAFFHA010000003">
    <property type="protein sequence ID" value="KAK4657583.1"/>
    <property type="molecule type" value="Genomic_DNA"/>
</dbReference>
<gene>
    <name evidence="3" type="ORF">QC762_0029530</name>
</gene>
<dbReference type="Gene3D" id="1.10.1520.10">
    <property type="entry name" value="Ribonuclease III domain"/>
    <property type="match status" value="1"/>
</dbReference>
<dbReference type="Proteomes" id="UP001323405">
    <property type="component" value="Unassembled WGS sequence"/>
</dbReference>
<feature type="compositionally biased region" description="Low complexity" evidence="1">
    <location>
        <begin position="200"/>
        <end position="222"/>
    </location>
</feature>
<dbReference type="PANTHER" id="PTHR28160">
    <property type="entry name" value="54S RIBOSOMAL PROTEIN L15, MITOCHONDRIAL"/>
    <property type="match status" value="1"/>
</dbReference>
<dbReference type="RefSeq" id="XP_062746556.1">
    <property type="nucleotide sequence ID" value="XM_062883214.1"/>
</dbReference>
<evidence type="ECO:0000259" key="2">
    <source>
        <dbReference type="Pfam" id="PF14622"/>
    </source>
</evidence>
<feature type="domain" description="RNase III" evidence="2">
    <location>
        <begin position="281"/>
        <end position="433"/>
    </location>
</feature>
<reference evidence="3 4" key="1">
    <citation type="journal article" date="2023" name="bioRxiv">
        <title>High-quality genome assemblies of four members of thePodospora anserinaspecies complex.</title>
        <authorList>
            <person name="Ament-Velasquez S.L."/>
            <person name="Vogan A.A."/>
            <person name="Wallerman O."/>
            <person name="Hartmann F."/>
            <person name="Gautier V."/>
            <person name="Silar P."/>
            <person name="Giraud T."/>
            <person name="Johannesson H."/>
        </authorList>
    </citation>
    <scope>NUCLEOTIDE SEQUENCE [LARGE SCALE GENOMIC DNA]</scope>
    <source>
        <strain evidence="3 4">CBS 415.72m</strain>
    </source>
</reference>
<dbReference type="Pfam" id="PF14622">
    <property type="entry name" value="Ribonucleas_3_3"/>
    <property type="match status" value="1"/>
</dbReference>
<dbReference type="SUPFAM" id="SSF69065">
    <property type="entry name" value="RNase III domain-like"/>
    <property type="match status" value="1"/>
</dbReference>
<feature type="region of interest" description="Disordered" evidence="1">
    <location>
        <begin position="174"/>
        <end position="235"/>
    </location>
</feature>
<proteinExistence type="predicted"/>
<organism evidence="3 4">
    <name type="scientific">Podospora pseudocomata</name>
    <dbReference type="NCBI Taxonomy" id="2093779"/>
    <lineage>
        <taxon>Eukaryota</taxon>
        <taxon>Fungi</taxon>
        <taxon>Dikarya</taxon>
        <taxon>Ascomycota</taxon>
        <taxon>Pezizomycotina</taxon>
        <taxon>Sordariomycetes</taxon>
        <taxon>Sordariomycetidae</taxon>
        <taxon>Sordariales</taxon>
        <taxon>Podosporaceae</taxon>
        <taxon>Podospora</taxon>
    </lineage>
</organism>
<feature type="compositionally biased region" description="Polar residues" evidence="1">
    <location>
        <begin position="187"/>
        <end position="199"/>
    </location>
</feature>
<feature type="region of interest" description="Disordered" evidence="1">
    <location>
        <begin position="139"/>
        <end position="159"/>
    </location>
</feature>
<dbReference type="InterPro" id="IPR036389">
    <property type="entry name" value="RNase_III_sf"/>
</dbReference>
<evidence type="ECO:0000313" key="3">
    <source>
        <dbReference type="EMBL" id="KAK4657583.1"/>
    </source>
</evidence>